<keyword evidence="1" id="KW-0813">Transport</keyword>
<keyword evidence="1" id="KW-0769">Symport</keyword>
<reference evidence="3 4" key="1">
    <citation type="journal article" date="2017" name="Front. Microbiol.">
        <title>Genomic Characterization of Dairy Associated Leuconostoc Species and Diversity of Leuconostocs in Undefined Mixed Mesophilic Starter Cultures.</title>
        <authorList>
            <person name="Frantzen C.A."/>
            <person name="Kot W."/>
            <person name="Pedersen T.B."/>
            <person name="Ardo Y.M."/>
            <person name="Broadbent J.R."/>
            <person name="Neve H."/>
            <person name="Hansen L.H."/>
            <person name="Dal Bello F."/>
            <person name="Ostlie H.M."/>
            <person name="Kleppen H.P."/>
            <person name="Vogensen F.K."/>
            <person name="Holo H."/>
        </authorList>
    </citation>
    <scope>NUCLEOTIDE SEQUENCE [LARGE SCALE GENOMIC DNA]</scope>
    <source>
        <strain evidence="3 4">LMGCF08</strain>
    </source>
</reference>
<sequence>MLGTNNIVHVTLNIGFKVEPQVNMYMKQIANNLVKQNIIKPQFPKYTLNKRGTVGEFKYIMANQNYEDLLNLPDIHTWDRFIISGRLWLQSHTVKPSSFYGLEVSDVLEETVPLFIKDSNKSKIKLIQNEVKNVIKPE</sequence>
<protein>
    <recommendedName>
        <fullName evidence="2">K+ potassium transporter C-terminal domain-containing protein</fullName>
    </recommendedName>
</protein>
<comment type="caution">
    <text evidence="3">The sequence shown here is derived from an EMBL/GenBank/DDBJ whole genome shotgun (WGS) entry which is preliminary data.</text>
</comment>
<dbReference type="AlphaFoldDB" id="A0A1X0VBD2"/>
<evidence type="ECO:0000256" key="1">
    <source>
        <dbReference type="ARBA" id="ARBA00022847"/>
    </source>
</evidence>
<dbReference type="Proteomes" id="UP000192288">
    <property type="component" value="Unassembled WGS sequence"/>
</dbReference>
<dbReference type="GO" id="GO:0015293">
    <property type="term" value="F:symporter activity"/>
    <property type="evidence" value="ECO:0007669"/>
    <property type="project" value="UniProtKB-KW"/>
</dbReference>
<feature type="domain" description="K+ potassium transporter C-terminal" evidence="2">
    <location>
        <begin position="5"/>
        <end position="109"/>
    </location>
</feature>
<name>A0A1X0VBD2_LEUPS</name>
<dbReference type="Pfam" id="PF22776">
    <property type="entry name" value="K_trans_C"/>
    <property type="match status" value="1"/>
</dbReference>
<evidence type="ECO:0000259" key="2">
    <source>
        <dbReference type="Pfam" id="PF22776"/>
    </source>
</evidence>
<dbReference type="EMBL" id="MPLS01000059">
    <property type="protein sequence ID" value="ORI97047.1"/>
    <property type="molecule type" value="Genomic_DNA"/>
</dbReference>
<accession>A0A1X0VBD2</accession>
<evidence type="ECO:0000313" key="3">
    <source>
        <dbReference type="EMBL" id="ORI97047.1"/>
    </source>
</evidence>
<evidence type="ECO:0000313" key="4">
    <source>
        <dbReference type="Proteomes" id="UP000192288"/>
    </source>
</evidence>
<gene>
    <name evidence="3" type="ORF">BMR96_09320</name>
</gene>
<organism evidence="3 4">
    <name type="scientific">Leuconostoc pseudomesenteroides</name>
    <dbReference type="NCBI Taxonomy" id="33968"/>
    <lineage>
        <taxon>Bacteria</taxon>
        <taxon>Bacillati</taxon>
        <taxon>Bacillota</taxon>
        <taxon>Bacilli</taxon>
        <taxon>Lactobacillales</taxon>
        <taxon>Lactobacillaceae</taxon>
        <taxon>Leuconostoc</taxon>
    </lineage>
</organism>
<proteinExistence type="predicted"/>
<dbReference type="InterPro" id="IPR053952">
    <property type="entry name" value="K_trans_C"/>
</dbReference>